<dbReference type="AlphaFoldDB" id="A0A6V8LYJ0"/>
<feature type="domain" description="Type VI secretion system spike protein VgrG3-like C-terminal" evidence="2">
    <location>
        <begin position="162"/>
        <end position="321"/>
    </location>
</feature>
<dbReference type="Proteomes" id="UP000494245">
    <property type="component" value="Unassembled WGS sequence"/>
</dbReference>
<proteinExistence type="predicted"/>
<feature type="compositionally biased region" description="Polar residues" evidence="1">
    <location>
        <begin position="41"/>
        <end position="53"/>
    </location>
</feature>
<reference evidence="3 4" key="2">
    <citation type="submission" date="2020-05" db="EMBL/GenBank/DDBJ databases">
        <title>Draft genome sequence of Desulfovibrio sp. strainFSS-1.</title>
        <authorList>
            <person name="Shimoshige H."/>
            <person name="Kobayashi H."/>
            <person name="Maekawa T."/>
        </authorList>
    </citation>
    <scope>NUCLEOTIDE SEQUENCE [LARGE SCALE GENOMIC DNA]</scope>
    <source>
        <strain evidence="3 4">SIID29052-01</strain>
    </source>
</reference>
<dbReference type="InterPro" id="IPR049073">
    <property type="entry name" value="T6SS_VgrG3-like_C"/>
</dbReference>
<evidence type="ECO:0000259" key="2">
    <source>
        <dbReference type="Pfam" id="PF21277"/>
    </source>
</evidence>
<dbReference type="Pfam" id="PF21277">
    <property type="entry name" value="T6SS_VgrG3-like_C"/>
    <property type="match status" value="1"/>
</dbReference>
<gene>
    <name evidence="3" type="ORF">NNJEOMEG_03743</name>
</gene>
<organism evidence="3 4">
    <name type="scientific">Fundidesulfovibrio magnetotacticus</name>
    <dbReference type="NCBI Taxonomy" id="2730080"/>
    <lineage>
        <taxon>Bacteria</taxon>
        <taxon>Pseudomonadati</taxon>
        <taxon>Thermodesulfobacteriota</taxon>
        <taxon>Desulfovibrionia</taxon>
        <taxon>Desulfovibrionales</taxon>
        <taxon>Desulfovibrionaceae</taxon>
        <taxon>Fundidesulfovibrio</taxon>
    </lineage>
</organism>
<dbReference type="EMBL" id="BLTE01000025">
    <property type="protein sequence ID" value="GFK95870.1"/>
    <property type="molecule type" value="Genomic_DNA"/>
</dbReference>
<accession>A0A6V8LYJ0</accession>
<protein>
    <recommendedName>
        <fullName evidence="2">Type VI secretion system spike protein VgrG3-like C-terminal domain-containing protein</fullName>
    </recommendedName>
</protein>
<evidence type="ECO:0000256" key="1">
    <source>
        <dbReference type="SAM" id="MobiDB-lite"/>
    </source>
</evidence>
<feature type="region of interest" description="Disordered" evidence="1">
    <location>
        <begin position="36"/>
        <end position="122"/>
    </location>
</feature>
<comment type="caution">
    <text evidence="3">The sequence shown here is derived from an EMBL/GenBank/DDBJ whole genome shotgun (WGS) entry which is preliminary data.</text>
</comment>
<evidence type="ECO:0000313" key="4">
    <source>
        <dbReference type="Proteomes" id="UP000494245"/>
    </source>
</evidence>
<reference evidence="3 4" key="1">
    <citation type="submission" date="2020-04" db="EMBL/GenBank/DDBJ databases">
        <authorList>
            <consortium name="Desulfovibrio sp. FSS-1 genome sequencing consortium"/>
            <person name="Shimoshige H."/>
            <person name="Kobayashi H."/>
            <person name="Maekawa T."/>
        </authorList>
    </citation>
    <scope>NUCLEOTIDE SEQUENCE [LARGE SCALE GENOMIC DNA]</scope>
    <source>
        <strain evidence="3 4">SIID29052-01</strain>
    </source>
</reference>
<sequence length="365" mass="38813">MGFESAPGTKSMALNFMMDNGLMDNTLKMELAQFAPGQGSLDGNTLQATMAQQTPPPSDAGATTPTDGGSSAPEAGGRPPEAGVDTPSPGGATPYTHTFDTGARYTVDPYGRNGPRVDPTPLGELNAFKTGGIMDGTPPKSYPWQTEKAPRGAAVPAMRPDLGESVKQFESAGRGVGTVSSGINDPGGVSYGTYQLSTKAGTAQDFVGSPEGKPFQGEFAGLKPGTPEFSAKWKDIAARKPDGLHSAEQEYIYRTHYQAQAEMAAQRGFDTGNPAIQDAVWSGSIQHNKFGKVIDSAAKSNDLRSMSDADQLKALYESRGAYTDAQKALPLSAGRQRYARELPAVLERNREHHAFKQRLSYLWGE</sequence>
<keyword evidence="4" id="KW-1185">Reference proteome</keyword>
<evidence type="ECO:0000313" key="3">
    <source>
        <dbReference type="EMBL" id="GFK95870.1"/>
    </source>
</evidence>
<dbReference type="RefSeq" id="WP_173087009.1">
    <property type="nucleotide sequence ID" value="NZ_BLTE01000025.1"/>
</dbReference>
<name>A0A6V8LYJ0_9BACT</name>